<gene>
    <name evidence="4" type="ORF">HOLleu_23170</name>
</gene>
<dbReference type="SUPFAM" id="SSF55550">
    <property type="entry name" value="SH2 domain"/>
    <property type="match status" value="1"/>
</dbReference>
<organism evidence="4 5">
    <name type="scientific">Holothuria leucospilota</name>
    <name type="common">Black long sea cucumber</name>
    <name type="synonym">Mertensiothuria leucospilota</name>
    <dbReference type="NCBI Taxonomy" id="206669"/>
    <lineage>
        <taxon>Eukaryota</taxon>
        <taxon>Metazoa</taxon>
        <taxon>Echinodermata</taxon>
        <taxon>Eleutherozoa</taxon>
        <taxon>Echinozoa</taxon>
        <taxon>Holothuroidea</taxon>
        <taxon>Aspidochirotacea</taxon>
        <taxon>Aspidochirotida</taxon>
        <taxon>Holothuriidae</taxon>
        <taxon>Holothuria</taxon>
    </lineage>
</organism>
<dbReference type="SMART" id="SM00252">
    <property type="entry name" value="SH2"/>
    <property type="match status" value="1"/>
</dbReference>
<dbReference type="GO" id="GO:0005737">
    <property type="term" value="C:cytoplasm"/>
    <property type="evidence" value="ECO:0007669"/>
    <property type="project" value="TreeGrafter"/>
</dbReference>
<dbReference type="Pfam" id="PF00017">
    <property type="entry name" value="SH2"/>
    <property type="match status" value="1"/>
</dbReference>
<comment type="caution">
    <text evidence="4">The sequence shown here is derived from an EMBL/GenBank/DDBJ whole genome shotgun (WGS) entry which is preliminary data.</text>
</comment>
<dbReference type="Proteomes" id="UP001152320">
    <property type="component" value="Chromosome 11"/>
</dbReference>
<feature type="compositionally biased region" description="Polar residues" evidence="2">
    <location>
        <begin position="37"/>
        <end position="49"/>
    </location>
</feature>
<feature type="compositionally biased region" description="Polar residues" evidence="2">
    <location>
        <begin position="12"/>
        <end position="26"/>
    </location>
</feature>
<evidence type="ECO:0000256" key="1">
    <source>
        <dbReference type="PROSITE-ProRule" id="PRU00191"/>
    </source>
</evidence>
<keyword evidence="1" id="KW-0727">SH2 domain</keyword>
<evidence type="ECO:0000313" key="4">
    <source>
        <dbReference type="EMBL" id="KAJ8033046.1"/>
    </source>
</evidence>
<evidence type="ECO:0000256" key="2">
    <source>
        <dbReference type="SAM" id="MobiDB-lite"/>
    </source>
</evidence>
<dbReference type="InterPro" id="IPR000980">
    <property type="entry name" value="SH2"/>
</dbReference>
<accession>A0A9Q1H5F8</accession>
<dbReference type="PRINTS" id="PR00401">
    <property type="entry name" value="SH2DOMAIN"/>
</dbReference>
<dbReference type="Gene3D" id="3.30.505.10">
    <property type="entry name" value="SH2 domain"/>
    <property type="match status" value="1"/>
</dbReference>
<keyword evidence="5" id="KW-1185">Reference proteome</keyword>
<evidence type="ECO:0000259" key="3">
    <source>
        <dbReference type="PROSITE" id="PS50001"/>
    </source>
</evidence>
<reference evidence="4" key="1">
    <citation type="submission" date="2021-10" db="EMBL/GenBank/DDBJ databases">
        <title>Tropical sea cucumber genome reveals ecological adaptation and Cuvierian tubules defense mechanism.</title>
        <authorList>
            <person name="Chen T."/>
        </authorList>
    </citation>
    <scope>NUCLEOTIDE SEQUENCE</scope>
    <source>
        <strain evidence="4">Nanhai2018</strain>
        <tissue evidence="4">Muscle</tissue>
    </source>
</reference>
<feature type="domain" description="SH2" evidence="3">
    <location>
        <begin position="94"/>
        <end position="186"/>
    </location>
</feature>
<dbReference type="InterPro" id="IPR036860">
    <property type="entry name" value="SH2_dom_sf"/>
</dbReference>
<dbReference type="PROSITE" id="PS50001">
    <property type="entry name" value="SH2"/>
    <property type="match status" value="1"/>
</dbReference>
<dbReference type="OrthoDB" id="67310at2759"/>
<sequence length="203" mass="23150">MAAYSEVKVAQSDRSATTNRRMQSPSGYDFPWEIANKHSTIPPTLQDASCLSDEDEDEDDARCPDYITDRSEVKEVPKTQDENKSHPMGKLPTCYCGCISRSDSEKILQPEPPGTYLLRVSETRSGYTLSLRTINRCKHFAIEQHPVTDKFVVVGEKPKFQNFNDLIRFYKVHPISPHGDLLRTPLKRQALLDFYDPPASKDR</sequence>
<dbReference type="PANTHER" id="PTHR14388:SF17">
    <property type="entry name" value="SH2 DOMAIN-CONTAINING PROTEIN"/>
    <property type="match status" value="1"/>
</dbReference>
<name>A0A9Q1H5F8_HOLLE</name>
<proteinExistence type="predicted"/>
<protein>
    <submittedName>
        <fullName evidence="4">Hematopoietic SH2 domain-containing protein-like</fullName>
    </submittedName>
</protein>
<dbReference type="PANTHER" id="PTHR14388">
    <property type="entry name" value="T CELL-SPECIFIC ADAPTER PROTEIN TSAD"/>
    <property type="match status" value="1"/>
</dbReference>
<feature type="region of interest" description="Disordered" evidence="2">
    <location>
        <begin position="1"/>
        <end position="64"/>
    </location>
</feature>
<dbReference type="AlphaFoldDB" id="A0A9Q1H5F8"/>
<evidence type="ECO:0000313" key="5">
    <source>
        <dbReference type="Proteomes" id="UP001152320"/>
    </source>
</evidence>
<dbReference type="EMBL" id="JAIZAY010000011">
    <property type="protein sequence ID" value="KAJ8033046.1"/>
    <property type="molecule type" value="Genomic_DNA"/>
</dbReference>